<dbReference type="STRING" id="1077348.A0A2G8RYV0"/>
<dbReference type="PANTHER" id="PTHR33481">
    <property type="entry name" value="REVERSE TRANSCRIPTASE"/>
    <property type="match status" value="1"/>
</dbReference>
<dbReference type="Pfam" id="PF14529">
    <property type="entry name" value="Exo_endo_phos_2"/>
    <property type="match status" value="1"/>
</dbReference>
<dbReference type="InterPro" id="IPR000477">
    <property type="entry name" value="RT_dom"/>
</dbReference>
<dbReference type="GO" id="GO:0004523">
    <property type="term" value="F:RNA-DNA hybrid ribonuclease activity"/>
    <property type="evidence" value="ECO:0007669"/>
    <property type="project" value="InterPro"/>
</dbReference>
<dbReference type="Pfam" id="PF00078">
    <property type="entry name" value="RVT_1"/>
    <property type="match status" value="1"/>
</dbReference>
<dbReference type="SUPFAM" id="SSF56219">
    <property type="entry name" value="DNase I-like"/>
    <property type="match status" value="1"/>
</dbReference>
<evidence type="ECO:0000259" key="3">
    <source>
        <dbReference type="PROSITE" id="PS50879"/>
    </source>
</evidence>
<evidence type="ECO:0000256" key="1">
    <source>
        <dbReference type="SAM" id="MobiDB-lite"/>
    </source>
</evidence>
<name>A0A2G8RYV0_9APHY</name>
<comment type="caution">
    <text evidence="4">The sequence shown here is derived from an EMBL/GenBank/DDBJ whole genome shotgun (WGS) entry which is preliminary data.</text>
</comment>
<dbReference type="SUPFAM" id="SSF56672">
    <property type="entry name" value="DNA/RNA polymerases"/>
    <property type="match status" value="1"/>
</dbReference>
<feature type="compositionally biased region" description="Basic and acidic residues" evidence="1">
    <location>
        <begin position="35"/>
        <end position="51"/>
    </location>
</feature>
<feature type="domain" description="RNase H type-1" evidence="3">
    <location>
        <begin position="1051"/>
        <end position="1190"/>
    </location>
</feature>
<feature type="compositionally biased region" description="Pro residues" evidence="1">
    <location>
        <begin position="7"/>
        <end position="18"/>
    </location>
</feature>
<dbReference type="GO" id="GO:0003676">
    <property type="term" value="F:nucleic acid binding"/>
    <property type="evidence" value="ECO:0007669"/>
    <property type="project" value="InterPro"/>
</dbReference>
<dbReference type="InterPro" id="IPR005135">
    <property type="entry name" value="Endo/exonuclease/phosphatase"/>
</dbReference>
<keyword evidence="5" id="KW-1185">Reference proteome</keyword>
<organism evidence="4 5">
    <name type="scientific">Ganoderma sinense ZZ0214-1</name>
    <dbReference type="NCBI Taxonomy" id="1077348"/>
    <lineage>
        <taxon>Eukaryota</taxon>
        <taxon>Fungi</taxon>
        <taxon>Dikarya</taxon>
        <taxon>Basidiomycota</taxon>
        <taxon>Agaricomycotina</taxon>
        <taxon>Agaricomycetes</taxon>
        <taxon>Polyporales</taxon>
        <taxon>Polyporaceae</taxon>
        <taxon>Ganoderma</taxon>
    </lineage>
</organism>
<proteinExistence type="predicted"/>
<feature type="region of interest" description="Disordered" evidence="1">
    <location>
        <begin position="1"/>
        <end position="51"/>
    </location>
</feature>
<sequence length="1481" mass="167876">MYADFDPSPPLPPPPPPLGEELSPREDDFSLYEATPDRLTPDRDSPPRDARLEFTNQHNASVRILLSARQDLAQFFHSSSQLHPDPRRSVMLTFTNDQGAQVRLLGPTPPNATPDPRNLPPPPKRGDNPSSLRVLFQNVHHISHQTTMLLELYNKSHDVICVTEPWYGRLRAMGPDNRHAQAPPPNRVGSPPPPSSPPEDGEIIDFDAERHRLANPDPTGRYLYGTQSHPNWTLLETQRDARVTIYVNKRLVNATFSLHPAFCTRDVALLQLTLRKDTQYNILALYNDRHCTAIDFLHDHINSLPHIHLMGGDYNLHSRRWDTVYPTTSTATQLAKADALHGALGHNLISPPDVVTHIPDNTSLRGTVIDLVWADADIHTTMQVRAAARGFSDHALLDVELGNPTLTRIREISEEVGRVWDLGKWTHPRRSSMATDLIHDGQTLTDPESLWPAFNQTFHAATHRPVDHSILEDIEQLTPRDWPPFSSQELKDAIKNTTTSSAPGVDHIHWRHLKFFIDPKKNPKTADKILQGFRTLFNACIQYNVWPEEFRRAVTVIIPKPNKPDYSKIKAYRPIVLLSCTAKWLEKVINNRLQYDLHKHGILHPCQFGSAWQKSTVDAVNFLQTHIRGGWHEGLVTTMLGFDIAQFFPSVNHGLLVNILRRYGFSPTFCTFIATYFSPRKSSFRFRNSTSPDFECPDVGVGQGSSLSPTFSAVYLDPCPPCHARHLHHTIPIRLQFYVDDGNLVATSDSTETNCDIIRIVYTQLSQRLLRHGLLVEHDKDELIHFPPPTKKPKTPFAFEDVPLNLGTGPWSADHPLQPSTMIKHLGFLLDKKLSFREHIKHYASKGNVTALAYRMLGTSIRGLTAFQRRKLFISCIRPILTYGSPVWYRPTGGKILTKPLVTVQNTAMRWITGTFCYTPSGFLPIVSALEPLHAYLQKLRKRYLLCIHTLMDSHPIRSLFPNLYKRSYHSPYIRFYPTPSKPKIGVYQGGISSLDDAPCEPPQTSADGDISYFHDFPECTDSYNPLDDECRPGARIIDIFRNRITAARDDPTRLHAFTDGSASSKGGKSSAGYILFHGPLQVHQHAEWCGRGFSFDAERTALLLALKRATTTTVNREIDHIQIFSDSESMGQALGDVRDGNETSLQLSRTLRAWFNRSPRHRFTFTYVPSHSGVQGNEAVDELVGKVRVPWDWTERPTSLSYLRATITRVLADIDVATRRHRTDVNRVAPHVGTTIPTGPIAHKLIALKPTTSKHPIRLYGKKHSIIKYSRFCRALCGHAPTGLYRMKMRSKHNEPINCPCGVKAHSAHPNNFVVQDTEHILQHCPLYGRRPLGRQRPWPPSFLEDLDPFPKIFQFLTDNPTAFSFADVPDSDSLNHHAKAFWRIAGSLLWHSTINDPDYVLSDMPDGHPITPHLLNDHDSFKDTFYQDFAARKQWAVLAYNNHVILPTLETVYQEYVSKLQERGHYDDLTTVSSQFTQD</sequence>
<dbReference type="PROSITE" id="PS50879">
    <property type="entry name" value="RNASE_H_1"/>
    <property type="match status" value="1"/>
</dbReference>
<evidence type="ECO:0000259" key="2">
    <source>
        <dbReference type="PROSITE" id="PS50878"/>
    </source>
</evidence>
<dbReference type="SUPFAM" id="SSF53098">
    <property type="entry name" value="Ribonuclease H-like"/>
    <property type="match status" value="1"/>
</dbReference>
<evidence type="ECO:0000313" key="5">
    <source>
        <dbReference type="Proteomes" id="UP000230002"/>
    </source>
</evidence>
<evidence type="ECO:0000313" key="4">
    <source>
        <dbReference type="EMBL" id="PIL26696.1"/>
    </source>
</evidence>
<gene>
    <name evidence="4" type="ORF">GSI_11223</name>
</gene>
<dbReference type="OrthoDB" id="2804491at2759"/>
<dbReference type="InterPro" id="IPR012337">
    <property type="entry name" value="RNaseH-like_sf"/>
</dbReference>
<feature type="domain" description="Reverse transcriptase" evidence="2">
    <location>
        <begin position="539"/>
        <end position="804"/>
    </location>
</feature>
<dbReference type="InterPro" id="IPR002156">
    <property type="entry name" value="RNaseH_domain"/>
</dbReference>
<reference evidence="4 5" key="1">
    <citation type="journal article" date="2015" name="Sci. Rep.">
        <title>Chromosome-level genome map provides insights into diverse defense mechanisms in the medicinal fungus Ganoderma sinense.</title>
        <authorList>
            <person name="Zhu Y."/>
            <person name="Xu J."/>
            <person name="Sun C."/>
            <person name="Zhou S."/>
            <person name="Xu H."/>
            <person name="Nelson D.R."/>
            <person name="Qian J."/>
            <person name="Song J."/>
            <person name="Luo H."/>
            <person name="Xiang L."/>
            <person name="Li Y."/>
            <person name="Xu Z."/>
            <person name="Ji A."/>
            <person name="Wang L."/>
            <person name="Lu S."/>
            <person name="Hayward A."/>
            <person name="Sun W."/>
            <person name="Li X."/>
            <person name="Schwartz D.C."/>
            <person name="Wang Y."/>
            <person name="Chen S."/>
        </authorList>
    </citation>
    <scope>NUCLEOTIDE SEQUENCE [LARGE SCALE GENOMIC DNA]</scope>
    <source>
        <strain evidence="4 5">ZZ0214-1</strain>
    </source>
</reference>
<dbReference type="Gene3D" id="3.30.420.10">
    <property type="entry name" value="Ribonuclease H-like superfamily/Ribonuclease H"/>
    <property type="match status" value="1"/>
</dbReference>
<dbReference type="Gene3D" id="3.60.10.10">
    <property type="entry name" value="Endonuclease/exonuclease/phosphatase"/>
    <property type="match status" value="1"/>
</dbReference>
<dbReference type="PROSITE" id="PS50878">
    <property type="entry name" value="RT_POL"/>
    <property type="match status" value="1"/>
</dbReference>
<protein>
    <recommendedName>
        <fullName evidence="6">RNase H type-1 domain-containing protein</fullName>
    </recommendedName>
</protein>
<dbReference type="Proteomes" id="UP000230002">
    <property type="component" value="Unassembled WGS sequence"/>
</dbReference>
<dbReference type="InterPro" id="IPR036397">
    <property type="entry name" value="RNaseH_sf"/>
</dbReference>
<dbReference type="PANTHER" id="PTHR33481:SF1">
    <property type="entry name" value="ENDONUCLEASE_EXONUCLEASE_PHOSPHATASE DOMAIN-CONTAINING PROTEIN-RELATED"/>
    <property type="match status" value="1"/>
</dbReference>
<dbReference type="Pfam" id="PF00075">
    <property type="entry name" value="RNase_H"/>
    <property type="match status" value="1"/>
</dbReference>
<feature type="compositionally biased region" description="Pro residues" evidence="1">
    <location>
        <begin position="182"/>
        <end position="197"/>
    </location>
</feature>
<dbReference type="InterPro" id="IPR043502">
    <property type="entry name" value="DNA/RNA_pol_sf"/>
</dbReference>
<accession>A0A2G8RYV0</accession>
<feature type="compositionally biased region" description="Pro residues" evidence="1">
    <location>
        <begin position="107"/>
        <end position="123"/>
    </location>
</feature>
<dbReference type="EMBL" id="AYKW01000040">
    <property type="protein sequence ID" value="PIL26696.1"/>
    <property type="molecule type" value="Genomic_DNA"/>
</dbReference>
<dbReference type="InterPro" id="IPR036691">
    <property type="entry name" value="Endo/exonu/phosph_ase_sf"/>
</dbReference>
<evidence type="ECO:0008006" key="6">
    <source>
        <dbReference type="Google" id="ProtNLM"/>
    </source>
</evidence>
<feature type="region of interest" description="Disordered" evidence="1">
    <location>
        <begin position="172"/>
        <end position="202"/>
    </location>
</feature>
<feature type="region of interest" description="Disordered" evidence="1">
    <location>
        <begin position="101"/>
        <end position="131"/>
    </location>
</feature>